<evidence type="ECO:0000256" key="6">
    <source>
        <dbReference type="ARBA" id="ARBA00022989"/>
    </source>
</evidence>
<evidence type="ECO:0000256" key="2">
    <source>
        <dbReference type="ARBA" id="ARBA00008821"/>
    </source>
</evidence>
<feature type="transmembrane region" description="Helical" evidence="8">
    <location>
        <begin position="336"/>
        <end position="355"/>
    </location>
</feature>
<dbReference type="NCBIfam" id="TIGR03173">
    <property type="entry name" value="pbuX"/>
    <property type="match status" value="1"/>
</dbReference>
<feature type="transmembrane region" description="Helical" evidence="8">
    <location>
        <begin position="112"/>
        <end position="136"/>
    </location>
</feature>
<evidence type="ECO:0000256" key="4">
    <source>
        <dbReference type="ARBA" id="ARBA00022475"/>
    </source>
</evidence>
<gene>
    <name evidence="9" type="ORF">HOP40_08915</name>
</gene>
<keyword evidence="5 8" id="KW-0812">Transmembrane</keyword>
<dbReference type="KEGG" id="pbro:HOP40_08915"/>
<feature type="transmembrane region" description="Helical" evidence="8">
    <location>
        <begin position="421"/>
        <end position="444"/>
    </location>
</feature>
<dbReference type="PROSITE" id="PS01116">
    <property type="entry name" value="XANTH_URACIL_PERMASE"/>
    <property type="match status" value="1"/>
</dbReference>
<feature type="transmembrane region" description="Helical" evidence="8">
    <location>
        <begin position="143"/>
        <end position="164"/>
    </location>
</feature>
<reference evidence="9 10" key="1">
    <citation type="submission" date="2020-05" db="EMBL/GenBank/DDBJ databases">
        <authorList>
            <person name="Mo P."/>
        </authorList>
    </citation>
    <scope>NUCLEOTIDE SEQUENCE [LARGE SCALE GENOMIC DNA]</scope>
    <source>
        <strain evidence="9 10">Gen01</strain>
    </source>
</reference>
<evidence type="ECO:0000313" key="9">
    <source>
        <dbReference type="EMBL" id="QJY45905.1"/>
    </source>
</evidence>
<evidence type="ECO:0000256" key="1">
    <source>
        <dbReference type="ARBA" id="ARBA00004651"/>
    </source>
</evidence>
<keyword evidence="3" id="KW-0813">Transport</keyword>
<accession>A0A6M6JFM0</accession>
<protein>
    <submittedName>
        <fullName evidence="9">Purine permease</fullName>
    </submittedName>
</protein>
<dbReference type="AlphaFoldDB" id="A0A6M6JFM0"/>
<evidence type="ECO:0000256" key="3">
    <source>
        <dbReference type="ARBA" id="ARBA00022448"/>
    </source>
</evidence>
<dbReference type="InterPro" id="IPR006042">
    <property type="entry name" value="Xan_ur_permease"/>
</dbReference>
<name>A0A6M6JFM0_9PSEU</name>
<dbReference type="GO" id="GO:0005886">
    <property type="term" value="C:plasma membrane"/>
    <property type="evidence" value="ECO:0007669"/>
    <property type="project" value="UniProtKB-SubCell"/>
</dbReference>
<evidence type="ECO:0000256" key="7">
    <source>
        <dbReference type="ARBA" id="ARBA00023136"/>
    </source>
</evidence>
<comment type="subcellular location">
    <subcellularLocation>
        <location evidence="1">Cell membrane</location>
        <topology evidence="1">Multi-pass membrane protein</topology>
    </subcellularLocation>
</comment>
<dbReference type="NCBIfam" id="TIGR00801">
    <property type="entry name" value="ncs2"/>
    <property type="match status" value="1"/>
</dbReference>
<keyword evidence="10" id="KW-1185">Reference proteome</keyword>
<organism evidence="9 10">
    <name type="scientific">Pseudonocardia broussonetiae</name>
    <dbReference type="NCBI Taxonomy" id="2736640"/>
    <lineage>
        <taxon>Bacteria</taxon>
        <taxon>Bacillati</taxon>
        <taxon>Actinomycetota</taxon>
        <taxon>Actinomycetes</taxon>
        <taxon>Pseudonocardiales</taxon>
        <taxon>Pseudonocardiaceae</taxon>
        <taxon>Pseudonocardia</taxon>
    </lineage>
</organism>
<dbReference type="RefSeq" id="WP_172156572.1">
    <property type="nucleotide sequence ID" value="NZ_CP053564.1"/>
</dbReference>
<feature type="transmembrane region" description="Helical" evidence="8">
    <location>
        <begin position="361"/>
        <end position="382"/>
    </location>
</feature>
<dbReference type="InterPro" id="IPR006043">
    <property type="entry name" value="NCS2"/>
</dbReference>
<evidence type="ECO:0000313" key="10">
    <source>
        <dbReference type="Proteomes" id="UP000505377"/>
    </source>
</evidence>
<feature type="transmembrane region" description="Helical" evidence="8">
    <location>
        <begin position="54"/>
        <end position="74"/>
    </location>
</feature>
<feature type="transmembrane region" description="Helical" evidence="8">
    <location>
        <begin position="210"/>
        <end position="229"/>
    </location>
</feature>
<dbReference type="PANTHER" id="PTHR42810">
    <property type="entry name" value="PURINE PERMEASE C1399.01C-RELATED"/>
    <property type="match status" value="1"/>
</dbReference>
<feature type="transmembrane region" description="Helical" evidence="8">
    <location>
        <begin position="394"/>
        <end position="415"/>
    </location>
</feature>
<dbReference type="Proteomes" id="UP000505377">
    <property type="component" value="Chromosome"/>
</dbReference>
<evidence type="ECO:0000256" key="5">
    <source>
        <dbReference type="ARBA" id="ARBA00022692"/>
    </source>
</evidence>
<dbReference type="NCBIfam" id="NF037981">
    <property type="entry name" value="NCS2_1"/>
    <property type="match status" value="1"/>
</dbReference>
<keyword evidence="6 8" id="KW-1133">Transmembrane helix</keyword>
<dbReference type="PANTHER" id="PTHR42810:SF4">
    <property type="entry name" value="URIC ACID TRANSPORTER UACT"/>
    <property type="match status" value="1"/>
</dbReference>
<evidence type="ECO:0000256" key="8">
    <source>
        <dbReference type="SAM" id="Phobius"/>
    </source>
</evidence>
<comment type="similarity">
    <text evidence="2">Belongs to the nucleobase:cation symporter-2 (NCS2) (TC 2.A.40) family.</text>
</comment>
<keyword evidence="4" id="KW-1003">Cell membrane</keyword>
<feature type="transmembrane region" description="Helical" evidence="8">
    <location>
        <begin position="249"/>
        <end position="271"/>
    </location>
</feature>
<feature type="transmembrane region" description="Helical" evidence="8">
    <location>
        <begin position="184"/>
        <end position="203"/>
    </location>
</feature>
<proteinExistence type="inferred from homology"/>
<dbReference type="InterPro" id="IPR017588">
    <property type="entry name" value="UacT-like"/>
</dbReference>
<dbReference type="EMBL" id="CP053564">
    <property type="protein sequence ID" value="QJY45905.1"/>
    <property type="molecule type" value="Genomic_DNA"/>
</dbReference>
<sequence>MAATDVVVAPEDERVPVGTAFFYGLQHILAMYAGVVSPPLIIGSAAGLTPAESATLVTAALFVSGLGTLLQSLGLPYVGSKLPLVQGVSFAAVGTMTAVATDASIGAPATRLATIFGAVIVAGLIGFVIAPVFAGLVRFFPPVVTGCVITIIGLSLFPVALRWIRGNPTVRDASGAMVENPEFGSALSLLLGLVTLVATLVIARFGRGTWSRLAVMLGLVFGTVVATLMGRVDWGRVGTGPIFQLPQPFLFGAPVFSIGVIVSMTVVILVIMAETTADILAVGEILGTPTPQKRIAAGLRADMAATAVAPVFNGFPISAFAQNVGMVAMTGIRSRFVVAAGGAILVLLGLLPVLGRVMNAIPLPVLGGAGIVLFGSVAAAGIRTLSKVEFTNANILIVASSIGIGMIPITVPEVYENIPDWLHKILESGISACAIVAVLLNLAFNHFTQQEPEVPAEH</sequence>
<feature type="transmembrane region" description="Helical" evidence="8">
    <location>
        <begin position="20"/>
        <end position="42"/>
    </location>
</feature>
<keyword evidence="7 8" id="KW-0472">Membrane</keyword>
<dbReference type="GO" id="GO:0042907">
    <property type="term" value="F:xanthine transmembrane transporter activity"/>
    <property type="evidence" value="ECO:0007669"/>
    <property type="project" value="TreeGrafter"/>
</dbReference>
<dbReference type="Pfam" id="PF00860">
    <property type="entry name" value="Xan_ur_permease"/>
    <property type="match status" value="1"/>
</dbReference>